<evidence type="ECO:0000256" key="1">
    <source>
        <dbReference type="ARBA" id="ARBA00022468"/>
    </source>
</evidence>
<dbReference type="Pfam" id="PF22286">
    <property type="entry name" value="RHG20_PH"/>
    <property type="match status" value="1"/>
</dbReference>
<dbReference type="InterPro" id="IPR008936">
    <property type="entry name" value="Rho_GTPase_activation_prot"/>
</dbReference>
<dbReference type="Gene3D" id="1.10.555.10">
    <property type="entry name" value="Rho GTPase activation protein"/>
    <property type="match status" value="1"/>
</dbReference>
<dbReference type="AlphaFoldDB" id="A0AA47MA34"/>
<sequence length="997" mass="110221">MFIFTIFTADIRPTLEYPAPVQHPGLLGAQSKAIERSKEEWYEVTRRAVQRPFEGQSVPSQTTAHPVGGSGQSDKQLQRRDKGVWGLRWWAFSDQQISPVVPGNAASTDMSCGDGARRHGVAAAAVMRRGSYDDSAVSLRPHLRSLAHRRRSAPSLAFGKSLPWSPIRSVLLYFHYFVCFLSVKPSFLFVDLCTKQEAWPSVDQCPFVLGLSSENGELLLDQRVRVTEGNKTKDRHLFLFSDVLVFAKLKSSASYRLKHRVNLGDIWVYSFDDDDDDDDDVEDEAAGGDADLRVTLVLAWGPTFCMVSFCSPGVKERWLDTLHREIIEARATSDVTTPTPHALMKVLSGNIMTKTLTGVGMEPFIEFQSEDNIKLSGPCKPVSNQEDRLTQPIENSDGWNIIRRLRRSLTRPELDSGAQLFGQPLLKICPDTCSLPKPVTDMLVLLWKKGPAMEGVFRKPGNSRSMREIREQLNAGLSVNMEELPVVLLVALLKCFLKELPGSLLVSELYDSWVKALDADEGQQRSSQIMSVLGKLPMHNQLLLQQLLCVLHHILERSNTNKMDARNLAVCIAPTLLQLNTTPLEEQKGKLEKVTELTQYLIEHCCELLGENIVHLLGDTDEDSDSLSAQLHDSAYDSTDPDAEGEPAECAGSVAGLSRSLPCSTTASTTTVPSCASGAFTKLTFNRRCSEPTLKTLFPPVEATSRASLSCLARSHDDCSLARREGYDQQPLKKQISDDSILLRKLADPAAYALLEGVAPSWNASRSSNCSLESAASNQSEGSVFNSSPQASPTCPRKWTAIRQPRWGATPRTDGGPVPDSEGKRRSQSMRLDGKVSVKMLKKTSGFSFRQSSLKTPQGPEGDAPPEDSQSQPLRQPRPQSAIEAFQLPRRPPSYEQAVQSAGMPAPPLYRPLTVQDAQREQGQRSSVSEDFLSSCSDCFSSAPTPAVEEDQVGLEKRPFRQRAMSESVSRARLEAASRRCSQPVFEEYPYAKESYV</sequence>
<dbReference type="Pfam" id="PF00620">
    <property type="entry name" value="RhoGAP"/>
    <property type="match status" value="1"/>
</dbReference>
<gene>
    <name evidence="5" type="primary">TAGAP</name>
    <name evidence="5" type="ORF">N1851_027434</name>
</gene>
<evidence type="ECO:0000256" key="3">
    <source>
        <dbReference type="SAM" id="MobiDB-lite"/>
    </source>
</evidence>
<evidence type="ECO:0000259" key="4">
    <source>
        <dbReference type="PROSITE" id="PS50238"/>
    </source>
</evidence>
<feature type="compositionally biased region" description="Polar residues" evidence="3">
    <location>
        <begin position="845"/>
        <end position="856"/>
    </location>
</feature>
<protein>
    <submittedName>
        <fullName evidence="5">T-cell activation Rho GTPase-activating protein</fullName>
    </submittedName>
</protein>
<proteinExistence type="predicted"/>
<dbReference type="InterPro" id="IPR047886">
    <property type="entry name" value="ARHGAP20-like_RhoGAP"/>
</dbReference>
<dbReference type="InterPro" id="IPR000198">
    <property type="entry name" value="RhoGAP_dom"/>
</dbReference>
<keyword evidence="6" id="KW-1185">Reference proteome</keyword>
<keyword evidence="2" id="KW-0597">Phosphoprotein</keyword>
<feature type="compositionally biased region" description="Polar residues" evidence="3">
    <location>
        <begin position="780"/>
        <end position="793"/>
    </location>
</feature>
<evidence type="ECO:0000256" key="2">
    <source>
        <dbReference type="ARBA" id="ARBA00022553"/>
    </source>
</evidence>
<feature type="region of interest" description="Disordered" evidence="3">
    <location>
        <begin position="52"/>
        <end position="78"/>
    </location>
</feature>
<evidence type="ECO:0000313" key="6">
    <source>
        <dbReference type="Proteomes" id="UP001174136"/>
    </source>
</evidence>
<evidence type="ECO:0000313" key="5">
    <source>
        <dbReference type="EMBL" id="KAK0136453.1"/>
    </source>
</evidence>
<name>A0AA47MA34_MERPO</name>
<dbReference type="CDD" id="cd04402">
    <property type="entry name" value="RhoGAP_ARHGAP20"/>
    <property type="match status" value="1"/>
</dbReference>
<reference evidence="5" key="1">
    <citation type="journal article" date="2023" name="Front. Mar. Sci.">
        <title>A new Merluccius polli reference genome to investigate the effects of global change in West African waters.</title>
        <authorList>
            <person name="Mateo J.L."/>
            <person name="Blanco-Fernandez C."/>
            <person name="Garcia-Vazquez E."/>
            <person name="Machado-Schiaffino G."/>
        </authorList>
    </citation>
    <scope>NUCLEOTIDE SEQUENCE</scope>
    <source>
        <strain evidence="5">C29</strain>
        <tissue evidence="5">Fin</tissue>
    </source>
</reference>
<organism evidence="5 6">
    <name type="scientific">Merluccius polli</name>
    <name type="common">Benguela hake</name>
    <name type="synonym">Merluccius cadenati</name>
    <dbReference type="NCBI Taxonomy" id="89951"/>
    <lineage>
        <taxon>Eukaryota</taxon>
        <taxon>Metazoa</taxon>
        <taxon>Chordata</taxon>
        <taxon>Craniata</taxon>
        <taxon>Vertebrata</taxon>
        <taxon>Euteleostomi</taxon>
        <taxon>Actinopterygii</taxon>
        <taxon>Neopterygii</taxon>
        <taxon>Teleostei</taxon>
        <taxon>Neoteleostei</taxon>
        <taxon>Acanthomorphata</taxon>
        <taxon>Zeiogadaria</taxon>
        <taxon>Gadariae</taxon>
        <taxon>Gadiformes</taxon>
        <taxon>Gadoidei</taxon>
        <taxon>Merlucciidae</taxon>
        <taxon>Merluccius</taxon>
    </lineage>
</organism>
<feature type="compositionally biased region" description="Low complexity" evidence="3">
    <location>
        <begin position="869"/>
        <end position="881"/>
    </location>
</feature>
<dbReference type="GO" id="GO:0005096">
    <property type="term" value="F:GTPase activator activity"/>
    <property type="evidence" value="ECO:0007669"/>
    <property type="project" value="UniProtKB-KW"/>
</dbReference>
<dbReference type="SUPFAM" id="SSF48350">
    <property type="entry name" value="GTPase activation domain, GAP"/>
    <property type="match status" value="1"/>
</dbReference>
<comment type="caution">
    <text evidence="5">The sequence shown here is derived from an EMBL/GenBank/DDBJ whole genome shotgun (WGS) entry which is preliminary data.</text>
</comment>
<dbReference type="SUPFAM" id="SSF50729">
    <property type="entry name" value="PH domain-like"/>
    <property type="match status" value="1"/>
</dbReference>
<dbReference type="Proteomes" id="UP001174136">
    <property type="component" value="Unassembled WGS sequence"/>
</dbReference>
<keyword evidence="1" id="KW-0343">GTPase activation</keyword>
<dbReference type="Gene3D" id="2.30.29.30">
    <property type="entry name" value="Pleckstrin-homology domain (PH domain)/Phosphotyrosine-binding domain (PTB)"/>
    <property type="match status" value="1"/>
</dbReference>
<feature type="compositionally biased region" description="Low complexity" evidence="3">
    <location>
        <begin position="929"/>
        <end position="942"/>
    </location>
</feature>
<dbReference type="InterPro" id="IPR047887">
    <property type="entry name" value="ARHGAP20_PH"/>
</dbReference>
<dbReference type="InterPro" id="IPR011993">
    <property type="entry name" value="PH-like_dom_sf"/>
</dbReference>
<dbReference type="GO" id="GO:0035023">
    <property type="term" value="P:regulation of Rho protein signal transduction"/>
    <property type="evidence" value="ECO:0007669"/>
    <property type="project" value="InterPro"/>
</dbReference>
<dbReference type="PROSITE" id="PS50238">
    <property type="entry name" value="RHOGAP"/>
    <property type="match status" value="1"/>
</dbReference>
<dbReference type="SMART" id="SM00324">
    <property type="entry name" value="RhoGAP"/>
    <property type="match status" value="1"/>
</dbReference>
<dbReference type="PANTHER" id="PTHR23179:SF26">
    <property type="entry name" value="T-CELL ACTIVATION RHO GTPASE-ACTIVATING PROTEIN"/>
    <property type="match status" value="1"/>
</dbReference>
<feature type="region of interest" description="Disordered" evidence="3">
    <location>
        <begin position="780"/>
        <end position="968"/>
    </location>
</feature>
<accession>A0AA47MA34</accession>
<dbReference type="PANTHER" id="PTHR23179">
    <property type="entry name" value="T-CELL ACTIVATION RHO GTPASE ACTIVATING PROTEIN-RELATED"/>
    <property type="match status" value="1"/>
</dbReference>
<dbReference type="EMBL" id="JAOPHQ010005154">
    <property type="protein sequence ID" value="KAK0136453.1"/>
    <property type="molecule type" value="Genomic_DNA"/>
</dbReference>
<feature type="domain" description="Rho-GAP" evidence="4">
    <location>
        <begin position="423"/>
        <end position="609"/>
    </location>
</feature>
<dbReference type="GO" id="GO:0007165">
    <property type="term" value="P:signal transduction"/>
    <property type="evidence" value="ECO:0007669"/>
    <property type="project" value="InterPro"/>
</dbReference>